<name>A0A7Y9GP02_9MICO</name>
<organism evidence="1 2">
    <name type="scientific">Microbacterium immunditiarum</name>
    <dbReference type="NCBI Taxonomy" id="337480"/>
    <lineage>
        <taxon>Bacteria</taxon>
        <taxon>Bacillati</taxon>
        <taxon>Actinomycetota</taxon>
        <taxon>Actinomycetes</taxon>
        <taxon>Micrococcales</taxon>
        <taxon>Microbacteriaceae</taxon>
        <taxon>Microbacterium</taxon>
    </lineage>
</organism>
<dbReference type="AlphaFoldDB" id="A0A7Y9GP02"/>
<dbReference type="SUPFAM" id="SSF159275">
    <property type="entry name" value="PA1994-like"/>
    <property type="match status" value="1"/>
</dbReference>
<dbReference type="Proteomes" id="UP000576969">
    <property type="component" value="Unassembled WGS sequence"/>
</dbReference>
<protein>
    <recommendedName>
        <fullName evidence="3">Glycolipid-binding domain-containing protein</fullName>
    </recommendedName>
</protein>
<comment type="caution">
    <text evidence="1">The sequence shown here is derived from an EMBL/GenBank/DDBJ whole genome shotgun (WGS) entry which is preliminary data.</text>
</comment>
<evidence type="ECO:0000313" key="2">
    <source>
        <dbReference type="Proteomes" id="UP000576969"/>
    </source>
</evidence>
<dbReference type="EMBL" id="JACCBV010000001">
    <property type="protein sequence ID" value="NYE20027.1"/>
    <property type="molecule type" value="Genomic_DNA"/>
</dbReference>
<sequence>MTVADRSTSIRRERDGWFIGGHRRHDLSGAEEVDISVSPLTNTLPIRRLKLEVGETADIVTAYISVPDLHVTPDPQRYTRLSADQYLYESRDSDFTAIITVDEEGYVLHYPGLFLRHTAVN</sequence>
<reference evidence="1 2" key="1">
    <citation type="submission" date="2020-07" db="EMBL/GenBank/DDBJ databases">
        <title>Sequencing the genomes of 1000 actinobacteria strains.</title>
        <authorList>
            <person name="Klenk H.-P."/>
        </authorList>
    </citation>
    <scope>NUCLEOTIDE SEQUENCE [LARGE SCALE GENOMIC DNA]</scope>
    <source>
        <strain evidence="1 2">DSM 24662</strain>
    </source>
</reference>
<dbReference type="Pfam" id="PF06475">
    <property type="entry name" value="Glycolipid_bind"/>
    <property type="match status" value="1"/>
</dbReference>
<keyword evidence="2" id="KW-1185">Reference proteome</keyword>
<accession>A0A7Y9GP02</accession>
<gene>
    <name evidence="1" type="ORF">BJ991_002055</name>
</gene>
<evidence type="ECO:0000313" key="1">
    <source>
        <dbReference type="EMBL" id="NYE20027.1"/>
    </source>
</evidence>
<proteinExistence type="predicted"/>
<dbReference type="InterPro" id="IPR009467">
    <property type="entry name" value="Glycolipid-bd_prot_put"/>
</dbReference>
<evidence type="ECO:0008006" key="3">
    <source>
        <dbReference type="Google" id="ProtNLM"/>
    </source>
</evidence>